<keyword evidence="3" id="KW-1185">Reference proteome</keyword>
<dbReference type="EMBL" id="BMNG01000026">
    <property type="protein sequence ID" value="GGO59044.1"/>
    <property type="molecule type" value="Genomic_DNA"/>
</dbReference>
<dbReference type="Proteomes" id="UP000656881">
    <property type="component" value="Unassembled WGS sequence"/>
</dbReference>
<protein>
    <submittedName>
        <fullName evidence="2">Uncharacterized protein</fullName>
    </submittedName>
</protein>
<sequence>MTTTDHALSRSEELHRPILRHIDDCQAHNAMKDSETGTLPRRARRTAQERTPRCTP</sequence>
<dbReference type="RefSeq" id="WP_189177585.1">
    <property type="nucleotide sequence ID" value="NZ_BMNG01000026.1"/>
</dbReference>
<organism evidence="2 3">
    <name type="scientific">Streptomyces lasiicapitis</name>
    <dbReference type="NCBI Taxonomy" id="1923961"/>
    <lineage>
        <taxon>Bacteria</taxon>
        <taxon>Bacillati</taxon>
        <taxon>Actinomycetota</taxon>
        <taxon>Actinomycetes</taxon>
        <taxon>Kitasatosporales</taxon>
        <taxon>Streptomycetaceae</taxon>
        <taxon>Streptomyces</taxon>
    </lineage>
</organism>
<gene>
    <name evidence="2" type="ORF">GCM10012286_79740</name>
</gene>
<feature type="compositionally biased region" description="Basic and acidic residues" evidence="1">
    <location>
        <begin position="46"/>
        <end position="56"/>
    </location>
</feature>
<feature type="region of interest" description="Disordered" evidence="1">
    <location>
        <begin position="25"/>
        <end position="56"/>
    </location>
</feature>
<evidence type="ECO:0000313" key="2">
    <source>
        <dbReference type="EMBL" id="GGO59044.1"/>
    </source>
</evidence>
<proteinExistence type="predicted"/>
<reference evidence="3" key="1">
    <citation type="journal article" date="2019" name="Int. J. Syst. Evol. Microbiol.">
        <title>The Global Catalogue of Microorganisms (GCM) 10K type strain sequencing project: providing services to taxonomists for standard genome sequencing and annotation.</title>
        <authorList>
            <consortium name="The Broad Institute Genomics Platform"/>
            <consortium name="The Broad Institute Genome Sequencing Center for Infectious Disease"/>
            <person name="Wu L."/>
            <person name="Ma J."/>
        </authorList>
    </citation>
    <scope>NUCLEOTIDE SEQUENCE [LARGE SCALE GENOMIC DNA]</scope>
    <source>
        <strain evidence="3">CGMCC 4.7349</strain>
    </source>
</reference>
<name>A0ABQ2MUJ1_9ACTN</name>
<evidence type="ECO:0000313" key="3">
    <source>
        <dbReference type="Proteomes" id="UP000656881"/>
    </source>
</evidence>
<evidence type="ECO:0000256" key="1">
    <source>
        <dbReference type="SAM" id="MobiDB-lite"/>
    </source>
</evidence>
<accession>A0ABQ2MUJ1</accession>
<comment type="caution">
    <text evidence="2">The sequence shown here is derived from an EMBL/GenBank/DDBJ whole genome shotgun (WGS) entry which is preliminary data.</text>
</comment>
<feature type="compositionally biased region" description="Basic and acidic residues" evidence="1">
    <location>
        <begin position="25"/>
        <end position="35"/>
    </location>
</feature>